<accession>A0A8E2JKY8</accession>
<proteinExistence type="predicted"/>
<gene>
    <name evidence="1" type="ORF">K432DRAFT_376921</name>
</gene>
<sequence length="73" mass="7884">MELSVSDTLPSAPSMRKRNLLLASPGTLGSYLVHQSNPQIPPKLREPAHHNSIRSPLRQLVTAGLSLFSIQAG</sequence>
<dbReference type="EMBL" id="KV744807">
    <property type="protein sequence ID" value="OCK86268.1"/>
    <property type="molecule type" value="Genomic_DNA"/>
</dbReference>
<reference evidence="1 2" key="1">
    <citation type="journal article" date="2016" name="Nat. Commun.">
        <title>Ectomycorrhizal ecology is imprinted in the genome of the dominant symbiotic fungus Cenococcum geophilum.</title>
        <authorList>
            <consortium name="DOE Joint Genome Institute"/>
            <person name="Peter M."/>
            <person name="Kohler A."/>
            <person name="Ohm R.A."/>
            <person name="Kuo A."/>
            <person name="Krutzmann J."/>
            <person name="Morin E."/>
            <person name="Arend M."/>
            <person name="Barry K.W."/>
            <person name="Binder M."/>
            <person name="Choi C."/>
            <person name="Clum A."/>
            <person name="Copeland A."/>
            <person name="Grisel N."/>
            <person name="Haridas S."/>
            <person name="Kipfer T."/>
            <person name="LaButti K."/>
            <person name="Lindquist E."/>
            <person name="Lipzen A."/>
            <person name="Maire R."/>
            <person name="Meier B."/>
            <person name="Mihaltcheva S."/>
            <person name="Molinier V."/>
            <person name="Murat C."/>
            <person name="Poggeler S."/>
            <person name="Quandt C.A."/>
            <person name="Sperisen C."/>
            <person name="Tritt A."/>
            <person name="Tisserant E."/>
            <person name="Crous P.W."/>
            <person name="Henrissat B."/>
            <person name="Nehls U."/>
            <person name="Egli S."/>
            <person name="Spatafora J.W."/>
            <person name="Grigoriev I.V."/>
            <person name="Martin F.M."/>
        </authorList>
    </citation>
    <scope>NUCLEOTIDE SEQUENCE [LARGE SCALE GENOMIC DNA]</scope>
    <source>
        <strain evidence="1 2">CBS 459.81</strain>
    </source>
</reference>
<name>A0A8E2JKY8_9PEZI</name>
<evidence type="ECO:0000313" key="1">
    <source>
        <dbReference type="EMBL" id="OCK86268.1"/>
    </source>
</evidence>
<evidence type="ECO:0000313" key="2">
    <source>
        <dbReference type="Proteomes" id="UP000250266"/>
    </source>
</evidence>
<protein>
    <submittedName>
        <fullName evidence="1">Uncharacterized protein</fullName>
    </submittedName>
</protein>
<keyword evidence="2" id="KW-1185">Reference proteome</keyword>
<dbReference type="Proteomes" id="UP000250266">
    <property type="component" value="Unassembled WGS sequence"/>
</dbReference>
<dbReference type="AlphaFoldDB" id="A0A8E2JKY8"/>
<organism evidence="1 2">
    <name type="scientific">Lepidopterella palustris CBS 459.81</name>
    <dbReference type="NCBI Taxonomy" id="1314670"/>
    <lineage>
        <taxon>Eukaryota</taxon>
        <taxon>Fungi</taxon>
        <taxon>Dikarya</taxon>
        <taxon>Ascomycota</taxon>
        <taxon>Pezizomycotina</taxon>
        <taxon>Dothideomycetes</taxon>
        <taxon>Pleosporomycetidae</taxon>
        <taxon>Mytilinidiales</taxon>
        <taxon>Argynnaceae</taxon>
        <taxon>Lepidopterella</taxon>
    </lineage>
</organism>